<dbReference type="Pfam" id="PF00400">
    <property type="entry name" value="WD40"/>
    <property type="match status" value="7"/>
</dbReference>
<dbReference type="GO" id="GO:0006508">
    <property type="term" value="P:proteolysis"/>
    <property type="evidence" value="ECO:0007669"/>
    <property type="project" value="InterPro"/>
</dbReference>
<feature type="repeat" description="WD" evidence="3">
    <location>
        <begin position="695"/>
        <end position="736"/>
    </location>
</feature>
<dbReference type="InterPro" id="IPR018391">
    <property type="entry name" value="PQQ_b-propeller_rpt"/>
</dbReference>
<reference evidence="6" key="3">
    <citation type="submission" date="2022-04" db="EMBL/GenBank/DDBJ databases">
        <authorList>
            <person name="Liu G."/>
        </authorList>
    </citation>
    <scope>NUCLEOTIDE SEQUENCE</scope>
    <source>
        <strain evidence="6">RG22</strain>
    </source>
</reference>
<proteinExistence type="predicted"/>
<feature type="repeat" description="WD" evidence="3">
    <location>
        <begin position="653"/>
        <end position="694"/>
    </location>
</feature>
<dbReference type="SUPFAM" id="SSF82171">
    <property type="entry name" value="DPP6 N-terminal domain-like"/>
    <property type="match status" value="1"/>
</dbReference>
<feature type="domain" description="Peptidase C14 caspase" evidence="4">
    <location>
        <begin position="1339"/>
        <end position="1588"/>
    </location>
</feature>
<dbReference type="Proteomes" id="UP000831485">
    <property type="component" value="Chromosome"/>
</dbReference>
<dbReference type="Gene3D" id="3.40.50.1460">
    <property type="match status" value="1"/>
</dbReference>
<evidence type="ECO:0000259" key="4">
    <source>
        <dbReference type="Pfam" id="PF00656"/>
    </source>
</evidence>
<evidence type="ECO:0000256" key="2">
    <source>
        <dbReference type="ARBA" id="ARBA00022737"/>
    </source>
</evidence>
<dbReference type="PANTHER" id="PTHR44019">
    <property type="entry name" value="WD REPEAT-CONTAINING PROTEIN 55"/>
    <property type="match status" value="1"/>
</dbReference>
<dbReference type="PROSITE" id="PS50082">
    <property type="entry name" value="WD_REPEATS_2"/>
    <property type="match status" value="8"/>
</dbReference>
<dbReference type="InterPro" id="IPR015943">
    <property type="entry name" value="WD40/YVTN_repeat-like_dom_sf"/>
</dbReference>
<dbReference type="InterPro" id="IPR050505">
    <property type="entry name" value="WDR55/POC1"/>
</dbReference>
<keyword evidence="1 3" id="KW-0853">WD repeat</keyword>
<organism evidence="5 7">
    <name type="scientific">Geomonas paludis</name>
    <dbReference type="NCBI Taxonomy" id="2740185"/>
    <lineage>
        <taxon>Bacteria</taxon>
        <taxon>Pseudomonadati</taxon>
        <taxon>Thermodesulfobacteriota</taxon>
        <taxon>Desulfuromonadia</taxon>
        <taxon>Geobacterales</taxon>
        <taxon>Geobacteraceae</taxon>
        <taxon>Geomonas</taxon>
    </lineage>
</organism>
<feature type="repeat" description="WD" evidence="3">
    <location>
        <begin position="988"/>
        <end position="1029"/>
    </location>
</feature>
<evidence type="ECO:0000256" key="3">
    <source>
        <dbReference type="PROSITE-ProRule" id="PRU00221"/>
    </source>
</evidence>
<dbReference type="InterPro" id="IPR011600">
    <property type="entry name" value="Pept_C14_caspase"/>
</dbReference>
<sequence length="1723" mass="186262">MRHAFLAVLMILTVVFPVWGEDRKVFDDPRLVQWSALMREGKRDELLRLVEADLRSPAPHVMAPLVWVNVAGPPEKMAEIAKTRSDAALAKGLGHLPRIFYLSDQNLNHRMLTEFPARGAEDGPDPVALEYLFWAARDSAQHEACFSYTIAMLKKAPDVFWFSWVAFNLCEYDERMRTRLQQKLEHEKFLEGTAAARFLLHMLSKRPLDEDFMVQCAREWLERYPQDTFALRFLGIHLAGRGDHQEALKAFEASYRSFPFYFRWLNHAESLVRLKKDQEAQQLLALSVAYNTEQPEAEAKLRYYTVLKEINTEKAVQLLDQYGAMYPDHEGLLAARVDLEDSSKRYLDALELARDLVRRAPKPQHQVRLLKALHYAHRDEEARKTYRALAATLEERSSEFYDSAREVLEREGNQADLEALWKRFAQEYPDSVLLAERRADALAAAGKLTEAEEQYRLLLKIAKPSDQQLRKYAAILRRSGGLPAQLAEMERIVRLYSWSYRPQLLASSSAAPHQPPAAPAAPGNAPAHLVAQVGHGAGVTALSLSADGSFLASASEGSVLIWRVDNAQELRRLQQNGEVWSVAFAPDGTTLATGGNDGAIRLWSLSGNLFRSFDHAAPITALAFTPDGTIVAGSSDGQVTLWDSAGKRLASLSEPSAAGVTALALSPDGSLAATSSSNGPVRLWDLRNRKRLATLYGHLDASTALAFLPDGRFLATGGQDGTVRLWHLASGADLGNVAMPDKVKCLTVLHGVKGMTLAVGTADGGMQIVDLEAMKLTATPLRLGHEIRSLAQLGDGGELLVAPDDGTIRVVDPASGKERRSFQGTAATRPPFSFTPDGRYLLSGGEFGAVHLWGLGAKYGEQVVRLTQKGPAFGRGTPDGRQVVVTGASGEIALWDLETQKLAASLPATAGSLSDAMVSPDGKTLATLYREGTARLWNLAGTLNATVKRVLDWGQPVAFLDARRVAVGSEDSNLYLLDAASGLELSRLTGHSAGISAVAVSADGRLIASGSLDRSVLVWDTATGKKLSQIGPHEGAVVALAFAPGSGLVASASPGSPIRLWDPATGAQKLSFGTDSLDSDTLAFSPDGRFLLTGSTLSGIRLWDCATGRQIAHYPMREVPLLRQDCFHPSGEFAVIPGDQGVAQLVRTSTGTVLARLLSFADGSWAVLDSKGRYDASNGGEINGLHWVVGNETIDLSQLKERYYEPGLLSKVLGLNSDALRPVDALQQVRLSPQVRVTIPKDGSGLASISLKNRGGGIGKVRILVNGKEVAADARGAKADPASPSIEIPLEIPEALLLPGEENSIQVVAWNEEGYLSSRGTPVSFRPAKRPASAEVSLHAIVVGISQYAGPGMNLAFSGKDASDMADAIRVSSRRLFGVDRVQVTLLTDYPQARDAALPTREAIAQAFKAAAKSLKAGDILVVYLSGHGVMAGSGDGADYYYLAREARSTDLSDPSVRSQYGISSTELTEWIKQIPALKQVMVLDTCAAGGIVTKLVEKRDLPSSQVRALDRLKDRTGFHVLMGAAADRVSLEASRYGQGLLTWSLLEGMRGAALREGEYVDVQKLFQHAEDKVPELARSIGGIQKPIKASPAGNSFDFGRVLSEDKGRIPLASDRPMVLRATFLSARPPVADTLRLSQSVNAELREQGAAARGSGIVYVDAEELPGAYFLSGSYQKNGGAVTVQVYLTEGENQKASFTVSGSAESLPTLAREIVRRTEEVLK</sequence>
<evidence type="ECO:0000313" key="5">
    <source>
        <dbReference type="EMBL" id="GFO62561.1"/>
    </source>
</evidence>
<dbReference type="SMART" id="SM00564">
    <property type="entry name" value="PQQ"/>
    <property type="match status" value="4"/>
</dbReference>
<dbReference type="InterPro" id="IPR011047">
    <property type="entry name" value="Quinoprotein_ADH-like_sf"/>
</dbReference>
<dbReference type="EMBL" id="BLXY01000001">
    <property type="protein sequence ID" value="GFO62561.1"/>
    <property type="molecule type" value="Genomic_DNA"/>
</dbReference>
<feature type="repeat" description="WD" evidence="3">
    <location>
        <begin position="1081"/>
        <end position="1113"/>
    </location>
</feature>
<dbReference type="EMBL" id="CP096574">
    <property type="protein sequence ID" value="UPU35855.1"/>
    <property type="molecule type" value="Genomic_DNA"/>
</dbReference>
<dbReference type="SUPFAM" id="SSF48452">
    <property type="entry name" value="TPR-like"/>
    <property type="match status" value="1"/>
</dbReference>
<dbReference type="Gene3D" id="1.25.40.10">
    <property type="entry name" value="Tetratricopeptide repeat domain"/>
    <property type="match status" value="1"/>
</dbReference>
<dbReference type="PRINTS" id="PR00320">
    <property type="entry name" value="GPROTEINBRPT"/>
</dbReference>
<evidence type="ECO:0000313" key="7">
    <source>
        <dbReference type="Proteomes" id="UP000568888"/>
    </source>
</evidence>
<keyword evidence="2" id="KW-0677">Repeat</keyword>
<keyword evidence="8" id="KW-1185">Reference proteome</keyword>
<protein>
    <submittedName>
        <fullName evidence="6">Caspase family protein</fullName>
    </submittedName>
</protein>
<dbReference type="CDD" id="cd00200">
    <property type="entry name" value="WD40"/>
    <property type="match status" value="2"/>
</dbReference>
<dbReference type="Pfam" id="PF00656">
    <property type="entry name" value="Peptidase_C14"/>
    <property type="match status" value="1"/>
</dbReference>
<accession>A0A6V8MRE6</accession>
<feature type="repeat" description="WD" evidence="3">
    <location>
        <begin position="612"/>
        <end position="643"/>
    </location>
</feature>
<dbReference type="InterPro" id="IPR001680">
    <property type="entry name" value="WD40_rpt"/>
</dbReference>
<dbReference type="PROSITE" id="PS50294">
    <property type="entry name" value="WD_REPEATS_REGION"/>
    <property type="match status" value="6"/>
</dbReference>
<dbReference type="SUPFAM" id="SSF50998">
    <property type="entry name" value="Quinoprotein alcohol dehydrogenase-like"/>
    <property type="match status" value="1"/>
</dbReference>
<dbReference type="RefSeq" id="WP_183344701.1">
    <property type="nucleotide sequence ID" value="NZ_BLXY01000001.1"/>
</dbReference>
<name>A0A6V8MRE6_9BACT</name>
<feature type="repeat" description="WD" evidence="3">
    <location>
        <begin position="572"/>
        <end position="606"/>
    </location>
</feature>
<dbReference type="Gene3D" id="2.130.10.10">
    <property type="entry name" value="YVTN repeat-like/Quinoprotein amine dehydrogenase"/>
    <property type="match status" value="5"/>
</dbReference>
<gene>
    <name evidence="5" type="ORF">GMPD_04800</name>
    <name evidence="6" type="ORF">M1B72_20830</name>
</gene>
<evidence type="ECO:0000256" key="1">
    <source>
        <dbReference type="ARBA" id="ARBA00022574"/>
    </source>
</evidence>
<reference evidence="5" key="2">
    <citation type="journal article" date="2021" name="Int. J. Syst. Evol. Microbiol.">
        <title>Geomonas silvestris sp. nov., Geomonas paludis sp. nov. and Geomonas limicola sp. nov., isolated from terrestrial environments, and emended description of the genus Geomonas.</title>
        <authorList>
            <person name="Itoh H."/>
            <person name="Xu Z."/>
            <person name="Masuda Y."/>
            <person name="Ushijima N."/>
            <person name="Hayakawa C."/>
            <person name="Shiratori Y."/>
            <person name="Senoo K."/>
        </authorList>
    </citation>
    <scope>NUCLEOTIDE SEQUENCE</scope>
    <source>
        <strain evidence="5">Red736</strain>
    </source>
</reference>
<dbReference type="PANTHER" id="PTHR44019:SF8">
    <property type="entry name" value="POC1 CENTRIOLAR PROTEIN HOMOLOG"/>
    <property type="match status" value="1"/>
</dbReference>
<dbReference type="Proteomes" id="UP000568888">
    <property type="component" value="Unassembled WGS sequence"/>
</dbReference>
<dbReference type="PROSITE" id="PS00678">
    <property type="entry name" value="WD_REPEATS_1"/>
    <property type="match status" value="1"/>
</dbReference>
<feature type="repeat" description="WD" evidence="3">
    <location>
        <begin position="1030"/>
        <end position="1071"/>
    </location>
</feature>
<feature type="repeat" description="WD" evidence="3">
    <location>
        <begin position="532"/>
        <end position="572"/>
    </location>
</feature>
<dbReference type="InterPro" id="IPR011990">
    <property type="entry name" value="TPR-like_helical_dom_sf"/>
</dbReference>
<reference evidence="7" key="1">
    <citation type="submission" date="2020-06" db="EMBL/GenBank/DDBJ databases">
        <title>Draft genomic sequecing of Geomonas sp. Red736.</title>
        <authorList>
            <person name="Itoh H."/>
            <person name="Xu Z.X."/>
            <person name="Ushijima N."/>
            <person name="Masuda Y."/>
            <person name="Shiratori Y."/>
            <person name="Senoo K."/>
        </authorList>
    </citation>
    <scope>NUCLEOTIDE SEQUENCE [LARGE SCALE GENOMIC DNA]</scope>
    <source>
        <strain evidence="7">Red736</strain>
    </source>
</reference>
<evidence type="ECO:0000313" key="8">
    <source>
        <dbReference type="Proteomes" id="UP000831485"/>
    </source>
</evidence>
<evidence type="ECO:0000313" key="6">
    <source>
        <dbReference type="EMBL" id="UPU35855.1"/>
    </source>
</evidence>
<dbReference type="GO" id="GO:0004197">
    <property type="term" value="F:cysteine-type endopeptidase activity"/>
    <property type="evidence" value="ECO:0007669"/>
    <property type="project" value="InterPro"/>
</dbReference>
<dbReference type="InterPro" id="IPR019775">
    <property type="entry name" value="WD40_repeat_CS"/>
</dbReference>
<dbReference type="SMART" id="SM00320">
    <property type="entry name" value="WD40"/>
    <property type="match status" value="13"/>
</dbReference>
<dbReference type="InterPro" id="IPR020472">
    <property type="entry name" value="WD40_PAC1"/>
</dbReference>